<comment type="pathway">
    <text evidence="2">tRNA modification; 5-methoxycarbonylmethyl-2-thiouridine-tRNA biosynthesis.</text>
</comment>
<evidence type="ECO:0000256" key="4">
    <source>
        <dbReference type="ARBA" id="ARBA00022490"/>
    </source>
</evidence>
<dbReference type="InterPro" id="IPR036179">
    <property type="entry name" value="Ig-like_dom_sf"/>
</dbReference>
<reference evidence="7" key="1">
    <citation type="submission" date="2017-05" db="UniProtKB">
        <authorList>
            <consortium name="EnsemblMetazoa"/>
        </authorList>
    </citation>
    <scope>IDENTIFICATION</scope>
</reference>
<dbReference type="Pfam" id="PF23797">
    <property type="entry name" value="Beta-prop_ELP1_2nd"/>
    <property type="match status" value="1"/>
</dbReference>
<dbReference type="SMART" id="SM00409">
    <property type="entry name" value="IG"/>
    <property type="match status" value="1"/>
</dbReference>
<proteinExistence type="inferred from homology"/>
<dbReference type="InterPro" id="IPR006849">
    <property type="entry name" value="Elp1"/>
</dbReference>
<evidence type="ECO:0000259" key="6">
    <source>
        <dbReference type="PROSITE" id="PS50835"/>
    </source>
</evidence>
<dbReference type="AlphaFoldDB" id="A0A1X7T8A1"/>
<dbReference type="InterPro" id="IPR013783">
    <property type="entry name" value="Ig-like_fold"/>
</dbReference>
<dbReference type="InParanoid" id="A0A1X7T8A1"/>
<dbReference type="UniPathway" id="UPA00988"/>
<dbReference type="GO" id="GO:0002926">
    <property type="term" value="P:tRNA wobble base 5-methoxycarbonylmethyl-2-thiouridinylation"/>
    <property type="evidence" value="ECO:0007669"/>
    <property type="project" value="TreeGrafter"/>
</dbReference>
<dbReference type="InterPro" id="IPR056164">
    <property type="entry name" value="Beta-prop_ELP1_1st"/>
</dbReference>
<dbReference type="PANTHER" id="PTHR12747">
    <property type="entry name" value="ELONGATOR COMPLEX PROTEIN 1"/>
    <property type="match status" value="1"/>
</dbReference>
<dbReference type="eggNOG" id="KOG1920">
    <property type="taxonomic scope" value="Eukaryota"/>
</dbReference>
<dbReference type="OrthoDB" id="40048at2759"/>
<dbReference type="EnsemblMetazoa" id="Aqu2.1.10764_001">
    <property type="protein sequence ID" value="Aqu2.1.10764_001"/>
    <property type="gene ID" value="Aqu2.1.10764"/>
</dbReference>
<dbReference type="GO" id="GO:0000049">
    <property type="term" value="F:tRNA binding"/>
    <property type="evidence" value="ECO:0007669"/>
    <property type="project" value="TreeGrafter"/>
</dbReference>
<evidence type="ECO:0000313" key="7">
    <source>
        <dbReference type="EnsemblMetazoa" id="Aqu2.1.10764_001"/>
    </source>
</evidence>
<dbReference type="GO" id="GO:0033588">
    <property type="term" value="C:elongator holoenzyme complex"/>
    <property type="evidence" value="ECO:0007669"/>
    <property type="project" value="InterPro"/>
</dbReference>
<comment type="subcellular location">
    <subcellularLocation>
        <location evidence="1">Cytoplasm</location>
    </subcellularLocation>
</comment>
<keyword evidence="4" id="KW-0963">Cytoplasm</keyword>
<protein>
    <recommendedName>
        <fullName evidence="6">Ig-like domain-containing protein</fullName>
    </recommendedName>
</protein>
<dbReference type="InterPro" id="IPR056165">
    <property type="entry name" value="Beta-prop_ELP1_2nd"/>
</dbReference>
<keyword evidence="5" id="KW-0819">tRNA processing</keyword>
<dbReference type="SUPFAM" id="SSF48726">
    <property type="entry name" value="Immunoglobulin"/>
    <property type="match status" value="2"/>
</dbReference>
<comment type="similarity">
    <text evidence="3">Belongs to the ELP1/IKA1 family.</text>
</comment>
<dbReference type="InterPro" id="IPR007110">
    <property type="entry name" value="Ig-like_dom"/>
</dbReference>
<evidence type="ECO:0000256" key="1">
    <source>
        <dbReference type="ARBA" id="ARBA00004496"/>
    </source>
</evidence>
<dbReference type="STRING" id="400682.A0A1X7T8A1"/>
<dbReference type="GO" id="GO:0005829">
    <property type="term" value="C:cytosol"/>
    <property type="evidence" value="ECO:0007669"/>
    <property type="project" value="TreeGrafter"/>
</dbReference>
<evidence type="ECO:0000256" key="2">
    <source>
        <dbReference type="ARBA" id="ARBA00005043"/>
    </source>
</evidence>
<evidence type="ECO:0000256" key="5">
    <source>
        <dbReference type="ARBA" id="ARBA00022694"/>
    </source>
</evidence>
<evidence type="ECO:0000256" key="3">
    <source>
        <dbReference type="ARBA" id="ARBA00006086"/>
    </source>
</evidence>
<dbReference type="InterPro" id="IPR003599">
    <property type="entry name" value="Ig_sub"/>
</dbReference>
<dbReference type="PROSITE" id="PS50835">
    <property type="entry name" value="IG_LIKE"/>
    <property type="match status" value="2"/>
</dbReference>
<dbReference type="Gene3D" id="2.60.40.10">
    <property type="entry name" value="Immunoglobulins"/>
    <property type="match status" value="2"/>
</dbReference>
<sequence length="365" mass="40060">GSPAPSYTWYKDTEELTGSDAMGRVFRIEIANPTDNHDGAYECSVSNEFGTNFALSRLSFISPPNVPDSSTNVGEILDDGSVVSVNQMTNVTVQAGTDFCVMCEPSLGSPPAEEIVWRRNSLEGTEHEGIDISDVCITIQDNGTRLCFTDVSRAYSDVYSCFVANEAGSDSGNITIQVSVQLWSVSNYHWYLKQEIQSPKTTPTDETTPTHYTGVVWDPIVPLRLHTLLNNGQYIQYNWKRGVVTSTSLNVNNNSTVAVIDGEALLLTPFRDVIVPLPMSHKRLVFPSPVVMATFAPPPTPNDLLIVLSDGSVYVAKSGTKMEYTLTNLRFPCMEGDDFSIHKLRQIVWAADGLLVGVVNKSCDE</sequence>
<accession>A0A1X7T8A1</accession>
<organism evidence="7">
    <name type="scientific">Amphimedon queenslandica</name>
    <name type="common">Sponge</name>
    <dbReference type="NCBI Taxonomy" id="400682"/>
    <lineage>
        <taxon>Eukaryota</taxon>
        <taxon>Metazoa</taxon>
        <taxon>Porifera</taxon>
        <taxon>Demospongiae</taxon>
        <taxon>Heteroscleromorpha</taxon>
        <taxon>Haplosclerida</taxon>
        <taxon>Niphatidae</taxon>
        <taxon>Amphimedon</taxon>
    </lineage>
</organism>
<dbReference type="PANTHER" id="PTHR12747:SF0">
    <property type="entry name" value="ELONGATOR COMPLEX PROTEIN 1"/>
    <property type="match status" value="1"/>
</dbReference>
<feature type="domain" description="Ig-like" evidence="6">
    <location>
        <begin position="67"/>
        <end position="179"/>
    </location>
</feature>
<name>A0A1X7T8A1_AMPQE</name>
<feature type="domain" description="Ig-like" evidence="6">
    <location>
        <begin position="1"/>
        <end position="59"/>
    </location>
</feature>
<dbReference type="Pfam" id="PF04762">
    <property type="entry name" value="Beta-prop_ELP1_1st"/>
    <property type="match status" value="1"/>
</dbReference>